<dbReference type="CDD" id="cd03784">
    <property type="entry name" value="GT1_Gtf-like"/>
    <property type="match status" value="1"/>
</dbReference>
<protein>
    <recommendedName>
        <fullName evidence="5">Glycosyltransferase</fullName>
        <ecNumber evidence="5">2.4.1.-</ecNumber>
    </recommendedName>
</protein>
<dbReference type="PANTHER" id="PTHR48047">
    <property type="entry name" value="GLYCOSYLTRANSFERASE"/>
    <property type="match status" value="1"/>
</dbReference>
<organism evidence="6 7">
    <name type="scientific">Lolium multiflorum</name>
    <name type="common">Italian ryegrass</name>
    <name type="synonym">Lolium perenne subsp. multiflorum</name>
    <dbReference type="NCBI Taxonomy" id="4521"/>
    <lineage>
        <taxon>Eukaryota</taxon>
        <taxon>Viridiplantae</taxon>
        <taxon>Streptophyta</taxon>
        <taxon>Embryophyta</taxon>
        <taxon>Tracheophyta</taxon>
        <taxon>Spermatophyta</taxon>
        <taxon>Magnoliopsida</taxon>
        <taxon>Liliopsida</taxon>
        <taxon>Poales</taxon>
        <taxon>Poaceae</taxon>
        <taxon>BOP clade</taxon>
        <taxon>Pooideae</taxon>
        <taxon>Poodae</taxon>
        <taxon>Poeae</taxon>
        <taxon>Poeae Chloroplast Group 2 (Poeae type)</taxon>
        <taxon>Loliodinae</taxon>
        <taxon>Loliinae</taxon>
        <taxon>Lolium</taxon>
    </lineage>
</organism>
<dbReference type="AlphaFoldDB" id="A0AAD8R4U0"/>
<dbReference type="GO" id="GO:0035251">
    <property type="term" value="F:UDP-glucosyltransferase activity"/>
    <property type="evidence" value="ECO:0007669"/>
    <property type="project" value="TreeGrafter"/>
</dbReference>
<dbReference type="Pfam" id="PF00201">
    <property type="entry name" value="UDPGT"/>
    <property type="match status" value="1"/>
</dbReference>
<dbReference type="InterPro" id="IPR035595">
    <property type="entry name" value="UDP_glycos_trans_CS"/>
</dbReference>
<evidence type="ECO:0000313" key="7">
    <source>
        <dbReference type="Proteomes" id="UP001231189"/>
    </source>
</evidence>
<sequence length="511" mass="55886">MANTRDEPQQQPLHMLFLPYFAPGHLIPVTDMAGLFAARGARCTILTTPVNADIIRPAVDRANDANLHSVGSGTIVISVLPFPDVGLPPGMENLRSVTPSHGAEYHVKFVQATQLLREPFDRFLATTRPRVDAVVSDSFFPWSTDSAAAHGVPRLVFLGSSVFARSCSESMLRNNPLETANCPGDPDALVLLPGLPRRVELRRSQLLDPGTRPLEWAFYQSSNAADQRCFGEVFNSFHELEPDYVEHFCKTLGRRAWLVGPVALATEDMTPTNAYSPDVAAGCLRWLNTKPAGSVVYVSFGTLTSFSFAEHREIARGLDLSGKNFVWVLSGSDDDRSEWMPEGFAELTGNNDRRGFLVRGWAPQTLILSQPALGGFITHCGWNSVLEAVSAGVPMVTWPRYADQFYNEKLVVEVLKVGVSVGAKDYASCMETHEVISGEVIAGSITRLMGGSLESENIRKKAEELRVKARTAVEKGGGSYNDVGRLMDELMAGRRRSAVKVGEEIQAVNGF</sequence>
<evidence type="ECO:0000313" key="6">
    <source>
        <dbReference type="EMBL" id="KAK1614347.1"/>
    </source>
</evidence>
<evidence type="ECO:0000256" key="4">
    <source>
        <dbReference type="RuleBase" id="RU003718"/>
    </source>
</evidence>
<dbReference type="Gene3D" id="3.40.50.2000">
    <property type="entry name" value="Glycogen Phosphorylase B"/>
    <property type="match status" value="2"/>
</dbReference>
<dbReference type="PROSITE" id="PS00375">
    <property type="entry name" value="UDPGT"/>
    <property type="match status" value="1"/>
</dbReference>
<dbReference type="EMBL" id="JAUUTY010000006">
    <property type="protein sequence ID" value="KAK1614347.1"/>
    <property type="molecule type" value="Genomic_DNA"/>
</dbReference>
<dbReference type="Proteomes" id="UP001231189">
    <property type="component" value="Unassembled WGS sequence"/>
</dbReference>
<proteinExistence type="inferred from homology"/>
<keyword evidence="3 4" id="KW-0808">Transferase</keyword>
<accession>A0AAD8R4U0</accession>
<keyword evidence="2 4" id="KW-0328">Glycosyltransferase</keyword>
<comment type="similarity">
    <text evidence="1 4">Belongs to the UDP-glycosyltransferase family.</text>
</comment>
<evidence type="ECO:0000256" key="2">
    <source>
        <dbReference type="ARBA" id="ARBA00022676"/>
    </source>
</evidence>
<dbReference type="FunFam" id="3.40.50.2000:FF:000063">
    <property type="entry name" value="Glycosyltransferase"/>
    <property type="match status" value="1"/>
</dbReference>
<dbReference type="EC" id="2.4.1.-" evidence="5"/>
<dbReference type="SUPFAM" id="SSF53756">
    <property type="entry name" value="UDP-Glycosyltransferase/glycogen phosphorylase"/>
    <property type="match status" value="1"/>
</dbReference>
<evidence type="ECO:0000256" key="1">
    <source>
        <dbReference type="ARBA" id="ARBA00009995"/>
    </source>
</evidence>
<keyword evidence="7" id="KW-1185">Reference proteome</keyword>
<comment type="caution">
    <text evidence="6">The sequence shown here is derived from an EMBL/GenBank/DDBJ whole genome shotgun (WGS) entry which is preliminary data.</text>
</comment>
<name>A0AAD8R4U0_LOLMU</name>
<reference evidence="6" key="1">
    <citation type="submission" date="2023-07" db="EMBL/GenBank/DDBJ databases">
        <title>A chromosome-level genome assembly of Lolium multiflorum.</title>
        <authorList>
            <person name="Chen Y."/>
            <person name="Copetti D."/>
            <person name="Kolliker R."/>
            <person name="Studer B."/>
        </authorList>
    </citation>
    <scope>NUCLEOTIDE SEQUENCE</scope>
    <source>
        <strain evidence="6">02402/16</strain>
        <tissue evidence="6">Leaf</tissue>
    </source>
</reference>
<dbReference type="InterPro" id="IPR002213">
    <property type="entry name" value="UDP_glucos_trans"/>
</dbReference>
<evidence type="ECO:0000256" key="5">
    <source>
        <dbReference type="RuleBase" id="RU362057"/>
    </source>
</evidence>
<evidence type="ECO:0000256" key="3">
    <source>
        <dbReference type="ARBA" id="ARBA00022679"/>
    </source>
</evidence>
<dbReference type="PANTHER" id="PTHR48047:SF45">
    <property type="entry name" value="SCOPOLETIN GLUCOSYLTRANSFERASE-LIKE"/>
    <property type="match status" value="1"/>
</dbReference>
<gene>
    <name evidence="6" type="ORF">QYE76_019864</name>
</gene>